<evidence type="ECO:0000313" key="8">
    <source>
        <dbReference type="Proteomes" id="UP001321473"/>
    </source>
</evidence>
<sequence>MTESTHSYARGSRDEGSSSTGLASPMGRSSAMASVALLATPGGSSGSSTNPFDVEPEQLTQPSCSPSMFLSRSRRTPGSRRSFRWSIEQLAGLFPANIDEHEPSIPQPTRSDALYEEQSQQAIEMFFSRHEIVPSPWEPTGKVKGHLLNSNGLHDGNHTLYEEEPEKVSVWSQTTLSIPPDADLGSLLGEYFTFDAAQDKQVAVPSRGNTSRDSLRRKLFCNAMEGRMQTPERRESQRLSVLVEGQNLSPVRMALCSSPIGGHTRCSQGSSPDGECMQLSPICRQARTRPLPPVTPQQQRSMQLSEIRESSLSTDEDDPSDSANESLATGAGDVSVLTAGDRSDCMQLSPCANGLRQHEPL</sequence>
<dbReference type="GO" id="GO:0051301">
    <property type="term" value="P:cell division"/>
    <property type="evidence" value="ECO:0007669"/>
    <property type="project" value="UniProtKB-KW"/>
</dbReference>
<proteinExistence type="inferred from homology"/>
<evidence type="ECO:0000256" key="2">
    <source>
        <dbReference type="ARBA" id="ARBA00020055"/>
    </source>
</evidence>
<protein>
    <recommendedName>
        <fullName evidence="2">Protein aurora borealis</fullName>
    </recommendedName>
</protein>
<keyword evidence="4" id="KW-0498">Mitosis</keyword>
<gene>
    <name evidence="7" type="ORF">V5799_031407</name>
</gene>
<keyword evidence="3" id="KW-0132">Cell division</keyword>
<keyword evidence="8" id="KW-1185">Reference proteome</keyword>
<evidence type="ECO:0000256" key="4">
    <source>
        <dbReference type="ARBA" id="ARBA00022776"/>
    </source>
</evidence>
<dbReference type="GO" id="GO:0007088">
    <property type="term" value="P:regulation of mitotic nuclear division"/>
    <property type="evidence" value="ECO:0007669"/>
    <property type="project" value="TreeGrafter"/>
</dbReference>
<dbReference type="PRINTS" id="PR02038">
    <property type="entry name" value="AURORABORA"/>
</dbReference>
<dbReference type="GO" id="GO:0005737">
    <property type="term" value="C:cytoplasm"/>
    <property type="evidence" value="ECO:0007669"/>
    <property type="project" value="TreeGrafter"/>
</dbReference>
<accession>A0AAQ4EKB8</accession>
<dbReference type="InterPro" id="IPR023252">
    <property type="entry name" value="Aurora_borealis_protein"/>
</dbReference>
<dbReference type="PANTHER" id="PTHR14728">
    <property type="entry name" value="PROTEIN AURORA BOREALIS"/>
    <property type="match status" value="1"/>
</dbReference>
<evidence type="ECO:0000256" key="6">
    <source>
        <dbReference type="SAM" id="MobiDB-lite"/>
    </source>
</evidence>
<evidence type="ECO:0000256" key="1">
    <source>
        <dbReference type="ARBA" id="ARBA00010963"/>
    </source>
</evidence>
<feature type="region of interest" description="Disordered" evidence="6">
    <location>
        <begin position="287"/>
        <end position="335"/>
    </location>
</feature>
<comment type="caution">
    <text evidence="7">The sequence shown here is derived from an EMBL/GenBank/DDBJ whole genome shotgun (WGS) entry which is preliminary data.</text>
</comment>
<dbReference type="GO" id="GO:0019901">
    <property type="term" value="F:protein kinase binding"/>
    <property type="evidence" value="ECO:0007669"/>
    <property type="project" value="TreeGrafter"/>
</dbReference>
<dbReference type="GO" id="GO:0060236">
    <property type="term" value="P:regulation of mitotic spindle organization"/>
    <property type="evidence" value="ECO:0007669"/>
    <property type="project" value="TreeGrafter"/>
</dbReference>
<reference evidence="7 8" key="1">
    <citation type="journal article" date="2023" name="Arcadia Sci">
        <title>De novo assembly of a long-read Amblyomma americanum tick genome.</title>
        <authorList>
            <person name="Chou S."/>
            <person name="Poskanzer K.E."/>
            <person name="Rollins M."/>
            <person name="Thuy-Boun P.S."/>
        </authorList>
    </citation>
    <scope>NUCLEOTIDE SEQUENCE [LARGE SCALE GENOMIC DNA]</scope>
    <source>
        <strain evidence="7">F_SG_1</strain>
        <tissue evidence="7">Salivary glands</tissue>
    </source>
</reference>
<dbReference type="PANTHER" id="PTHR14728:SF2">
    <property type="entry name" value="PROTEIN AURORA BOREALIS"/>
    <property type="match status" value="1"/>
</dbReference>
<feature type="region of interest" description="Disordered" evidence="6">
    <location>
        <begin position="1"/>
        <end position="76"/>
    </location>
</feature>
<dbReference type="GO" id="GO:0005634">
    <property type="term" value="C:nucleus"/>
    <property type="evidence" value="ECO:0007669"/>
    <property type="project" value="TreeGrafter"/>
</dbReference>
<evidence type="ECO:0000256" key="3">
    <source>
        <dbReference type="ARBA" id="ARBA00022618"/>
    </source>
</evidence>
<dbReference type="EMBL" id="JARKHS020014325">
    <property type="protein sequence ID" value="KAK8775249.1"/>
    <property type="molecule type" value="Genomic_DNA"/>
</dbReference>
<organism evidence="7 8">
    <name type="scientific">Amblyomma americanum</name>
    <name type="common">Lone star tick</name>
    <dbReference type="NCBI Taxonomy" id="6943"/>
    <lineage>
        <taxon>Eukaryota</taxon>
        <taxon>Metazoa</taxon>
        <taxon>Ecdysozoa</taxon>
        <taxon>Arthropoda</taxon>
        <taxon>Chelicerata</taxon>
        <taxon>Arachnida</taxon>
        <taxon>Acari</taxon>
        <taxon>Parasitiformes</taxon>
        <taxon>Ixodida</taxon>
        <taxon>Ixodoidea</taxon>
        <taxon>Ixodidae</taxon>
        <taxon>Amblyomminae</taxon>
        <taxon>Amblyomma</taxon>
    </lineage>
</organism>
<dbReference type="AlphaFoldDB" id="A0AAQ4EKB8"/>
<comment type="similarity">
    <text evidence="1">Belongs to the BORA family.</text>
</comment>
<evidence type="ECO:0000256" key="5">
    <source>
        <dbReference type="ARBA" id="ARBA00023306"/>
    </source>
</evidence>
<evidence type="ECO:0000313" key="7">
    <source>
        <dbReference type="EMBL" id="KAK8775249.1"/>
    </source>
</evidence>
<name>A0AAQ4EKB8_AMBAM</name>
<keyword evidence="5" id="KW-0131">Cell cycle</keyword>
<dbReference type="Proteomes" id="UP001321473">
    <property type="component" value="Unassembled WGS sequence"/>
</dbReference>
<dbReference type="Pfam" id="PF15280">
    <property type="entry name" value="BORA_N"/>
    <property type="match status" value="1"/>
</dbReference>
<feature type="compositionally biased region" description="Polar residues" evidence="6">
    <location>
        <begin position="58"/>
        <end position="70"/>
    </location>
</feature>